<protein>
    <submittedName>
        <fullName evidence="1">60Kd inner membrane protein-domain-containing protein</fullName>
    </submittedName>
</protein>
<gene>
    <name evidence="1" type="ORF">F5148DRAFT_973910</name>
</gene>
<accession>A0ACC0UN29</accession>
<keyword evidence="2" id="KW-1185">Reference proteome</keyword>
<reference evidence="1" key="1">
    <citation type="submission" date="2021-03" db="EMBL/GenBank/DDBJ databases">
        <title>Evolutionary priming and transition to the ectomycorrhizal habit in an iconic lineage of mushroom-forming fungi: is preadaptation a requirement?</title>
        <authorList>
            <consortium name="DOE Joint Genome Institute"/>
            <person name="Looney B.P."/>
            <person name="Miyauchi S."/>
            <person name="Morin E."/>
            <person name="Drula E."/>
            <person name="Courty P.E."/>
            <person name="Chicoki N."/>
            <person name="Fauchery L."/>
            <person name="Kohler A."/>
            <person name="Kuo A."/>
            <person name="LaButti K."/>
            <person name="Pangilinan J."/>
            <person name="Lipzen A."/>
            <person name="Riley R."/>
            <person name="Andreopoulos W."/>
            <person name="He G."/>
            <person name="Johnson J."/>
            <person name="Barry K.W."/>
            <person name="Grigoriev I.V."/>
            <person name="Nagy L."/>
            <person name="Hibbett D."/>
            <person name="Henrissat B."/>
            <person name="Matheny P.B."/>
            <person name="Labbe J."/>
            <person name="Martin A.F."/>
        </authorList>
    </citation>
    <scope>NUCLEOTIDE SEQUENCE</scope>
    <source>
        <strain evidence="1">BPL698</strain>
    </source>
</reference>
<name>A0ACC0UN29_9AGAM</name>
<proteinExistence type="predicted"/>
<comment type="caution">
    <text evidence="1">The sequence shown here is derived from an EMBL/GenBank/DDBJ whole genome shotgun (WGS) entry which is preliminary data.</text>
</comment>
<organism evidence="1 2">
    <name type="scientific">Russula earlei</name>
    <dbReference type="NCBI Taxonomy" id="71964"/>
    <lineage>
        <taxon>Eukaryota</taxon>
        <taxon>Fungi</taxon>
        <taxon>Dikarya</taxon>
        <taxon>Basidiomycota</taxon>
        <taxon>Agaricomycotina</taxon>
        <taxon>Agaricomycetes</taxon>
        <taxon>Russulales</taxon>
        <taxon>Russulaceae</taxon>
        <taxon>Russula</taxon>
    </lineage>
</organism>
<dbReference type="Proteomes" id="UP001207468">
    <property type="component" value="Unassembled WGS sequence"/>
</dbReference>
<dbReference type="EMBL" id="JAGFNK010000011">
    <property type="protein sequence ID" value="KAI9512237.1"/>
    <property type="molecule type" value="Genomic_DNA"/>
</dbReference>
<evidence type="ECO:0000313" key="2">
    <source>
        <dbReference type="Proteomes" id="UP001207468"/>
    </source>
</evidence>
<evidence type="ECO:0000313" key="1">
    <source>
        <dbReference type="EMBL" id="KAI9512237.1"/>
    </source>
</evidence>
<sequence length="335" mass="37768">MFVRAQRHAAQLTAIRPGRRGVGTPGKRPFTSAIQDGFLDLAIALPWPSSFPPYSSTIILFAVASRFAFTVPFSIWAKKRQWRAEEIVIPALQEARPLVEKQVLHEMRVHQARGTKEELRTVFTERVKKDMVARRNELFTQHRCRPWLTMLIPPLTQLPLFVGSSVFLSSLSRPPTVFDAESFLTLTSLSHADPTAALPIALGMITLANVESSRWFVSAQARVREEREQRRLAEKRAQGHVVLEPRKVVQFGLRLLSVGRILIGAVVPGSVVLYWVTSATFGLLQTWIFDYWERRRSNMRRPTVALPQPVPPPGSTATGARLARSLASVPQRKLR</sequence>